<feature type="compositionally biased region" description="Basic residues" evidence="1">
    <location>
        <begin position="12"/>
        <end position="24"/>
    </location>
</feature>
<dbReference type="AlphaFoldDB" id="A0AAV7VIA8"/>
<comment type="caution">
    <text evidence="2">The sequence shown here is derived from an EMBL/GenBank/DDBJ whole genome shotgun (WGS) entry which is preliminary data.</text>
</comment>
<proteinExistence type="predicted"/>
<feature type="region of interest" description="Disordered" evidence="1">
    <location>
        <begin position="1"/>
        <end position="24"/>
    </location>
</feature>
<evidence type="ECO:0000256" key="1">
    <source>
        <dbReference type="SAM" id="MobiDB-lite"/>
    </source>
</evidence>
<evidence type="ECO:0000313" key="3">
    <source>
        <dbReference type="Proteomes" id="UP001066276"/>
    </source>
</evidence>
<keyword evidence="3" id="KW-1185">Reference proteome</keyword>
<gene>
    <name evidence="2" type="ORF">NDU88_005189</name>
</gene>
<dbReference type="Proteomes" id="UP001066276">
    <property type="component" value="Chromosome 2_1"/>
</dbReference>
<accession>A0AAV7VIA8</accession>
<evidence type="ECO:0000313" key="2">
    <source>
        <dbReference type="EMBL" id="KAJ1201378.1"/>
    </source>
</evidence>
<protein>
    <submittedName>
        <fullName evidence="2">Uncharacterized protein</fullName>
    </submittedName>
</protein>
<dbReference type="EMBL" id="JANPWB010000003">
    <property type="protein sequence ID" value="KAJ1201378.1"/>
    <property type="molecule type" value="Genomic_DNA"/>
</dbReference>
<sequence length="204" mass="22412">MGPGSGWFQAGRHQRRLSRPHHSRSLRRHECGSGALAAAIKLARSMEKWAFVRESLLSLGAVMLQEAFPAGLPCVNAHYKKPLDVNCSQSYVIQYDLTTTIVQVHSVVAPKTGRLDWAVLSVEAVAPVAAPAQLQRGDLSLPVGPALPVQRPPDWEVGKRVPDAVSQRRGPKVNLKAERRKGNTTLTSPPDLLPWFLESFVPNY</sequence>
<reference evidence="2" key="1">
    <citation type="journal article" date="2022" name="bioRxiv">
        <title>Sequencing and chromosome-scale assembly of the giantPleurodeles waltlgenome.</title>
        <authorList>
            <person name="Brown T."/>
            <person name="Elewa A."/>
            <person name="Iarovenko S."/>
            <person name="Subramanian E."/>
            <person name="Araus A.J."/>
            <person name="Petzold A."/>
            <person name="Susuki M."/>
            <person name="Suzuki K.-i.T."/>
            <person name="Hayashi T."/>
            <person name="Toyoda A."/>
            <person name="Oliveira C."/>
            <person name="Osipova E."/>
            <person name="Leigh N.D."/>
            <person name="Simon A."/>
            <person name="Yun M.H."/>
        </authorList>
    </citation>
    <scope>NUCLEOTIDE SEQUENCE</scope>
    <source>
        <strain evidence="2">20211129_DDA</strain>
        <tissue evidence="2">Liver</tissue>
    </source>
</reference>
<organism evidence="2 3">
    <name type="scientific">Pleurodeles waltl</name>
    <name type="common">Iberian ribbed newt</name>
    <dbReference type="NCBI Taxonomy" id="8319"/>
    <lineage>
        <taxon>Eukaryota</taxon>
        <taxon>Metazoa</taxon>
        <taxon>Chordata</taxon>
        <taxon>Craniata</taxon>
        <taxon>Vertebrata</taxon>
        <taxon>Euteleostomi</taxon>
        <taxon>Amphibia</taxon>
        <taxon>Batrachia</taxon>
        <taxon>Caudata</taxon>
        <taxon>Salamandroidea</taxon>
        <taxon>Salamandridae</taxon>
        <taxon>Pleurodelinae</taxon>
        <taxon>Pleurodeles</taxon>
    </lineage>
</organism>
<name>A0AAV7VIA8_PLEWA</name>